<reference evidence="1" key="1">
    <citation type="submission" date="2020-11" db="EMBL/GenBank/DDBJ databases">
        <authorList>
            <person name="Tran Van P."/>
        </authorList>
    </citation>
    <scope>NUCLEOTIDE SEQUENCE</scope>
</reference>
<dbReference type="AlphaFoldDB" id="A0A7R9D9F0"/>
<dbReference type="EMBL" id="OD004240">
    <property type="protein sequence ID" value="CAD7409588.1"/>
    <property type="molecule type" value="Genomic_DNA"/>
</dbReference>
<protein>
    <submittedName>
        <fullName evidence="1">Uncharacterized protein</fullName>
    </submittedName>
</protein>
<sequence length="82" mass="9193">MSKNIVFSVYCLQLINVVKRLGHHLNLLDCARLNGQAHTISQLHNSQYIPFIHSLELAYLGGTVDSWLHNYLTSGLSNLPSC</sequence>
<gene>
    <name evidence="1" type="ORF">TPSB3V08_LOCUS6914</name>
</gene>
<proteinExistence type="predicted"/>
<name>A0A7R9D9F0_TIMPO</name>
<organism evidence="1">
    <name type="scientific">Timema poppense</name>
    <name type="common">Walking stick</name>
    <dbReference type="NCBI Taxonomy" id="170557"/>
    <lineage>
        <taxon>Eukaryota</taxon>
        <taxon>Metazoa</taxon>
        <taxon>Ecdysozoa</taxon>
        <taxon>Arthropoda</taxon>
        <taxon>Hexapoda</taxon>
        <taxon>Insecta</taxon>
        <taxon>Pterygota</taxon>
        <taxon>Neoptera</taxon>
        <taxon>Polyneoptera</taxon>
        <taxon>Phasmatodea</taxon>
        <taxon>Timematodea</taxon>
        <taxon>Timematoidea</taxon>
        <taxon>Timematidae</taxon>
        <taxon>Timema</taxon>
    </lineage>
</organism>
<evidence type="ECO:0000313" key="1">
    <source>
        <dbReference type="EMBL" id="CAD7409588.1"/>
    </source>
</evidence>
<accession>A0A7R9D9F0</accession>